<evidence type="ECO:0000259" key="1">
    <source>
        <dbReference type="PROSITE" id="PS51186"/>
    </source>
</evidence>
<dbReference type="Gene3D" id="3.40.630.30">
    <property type="match status" value="1"/>
</dbReference>
<dbReference type="EMBL" id="CP034438">
    <property type="protein sequence ID" value="AZN30794.1"/>
    <property type="molecule type" value="Genomic_DNA"/>
</dbReference>
<dbReference type="PANTHER" id="PTHR31435:SF10">
    <property type="entry name" value="BSR4717 PROTEIN"/>
    <property type="match status" value="1"/>
</dbReference>
<name>A0A3S8ZBE4_9ACTO</name>
<keyword evidence="3" id="KW-0808">Transferase</keyword>
<dbReference type="GO" id="GO:0016747">
    <property type="term" value="F:acyltransferase activity, transferring groups other than amino-acyl groups"/>
    <property type="evidence" value="ECO:0007669"/>
    <property type="project" value="InterPro"/>
</dbReference>
<dbReference type="Pfam" id="PF14542">
    <property type="entry name" value="Acetyltransf_CG"/>
    <property type="match status" value="1"/>
</dbReference>
<protein>
    <submittedName>
        <fullName evidence="3">N-acetyltransferase</fullName>
    </submittedName>
</protein>
<proteinExistence type="predicted"/>
<feature type="domain" description="N-acetyltransferase" evidence="2">
    <location>
        <begin position="11"/>
        <end position="97"/>
    </location>
</feature>
<dbReference type="SUPFAM" id="SSF55729">
    <property type="entry name" value="Acyl-CoA N-acyltransferases (Nat)"/>
    <property type="match status" value="1"/>
</dbReference>
<sequence>MTETQNNTETRKNEERSRYEVLVDGEAAGYIDYRLNGNSITAIHTWVGEDFRGMGLARRLATELLEDARRTGRNVLPQCGYVASFIERNEEYLDLVPAERRSEFGL</sequence>
<evidence type="ECO:0000313" key="4">
    <source>
        <dbReference type="Proteomes" id="UP000270021"/>
    </source>
</evidence>
<dbReference type="InterPro" id="IPR016181">
    <property type="entry name" value="Acyl_CoA_acyltransferase"/>
</dbReference>
<organism evidence="3 4">
    <name type="scientific">Flaviflexus salsibiostraticola</name>
    <dbReference type="NCBI Taxonomy" id="1282737"/>
    <lineage>
        <taxon>Bacteria</taxon>
        <taxon>Bacillati</taxon>
        <taxon>Actinomycetota</taxon>
        <taxon>Actinomycetes</taxon>
        <taxon>Actinomycetales</taxon>
        <taxon>Actinomycetaceae</taxon>
        <taxon>Flaviflexus</taxon>
    </lineage>
</organism>
<dbReference type="CDD" id="cd04301">
    <property type="entry name" value="NAT_SF"/>
    <property type="match status" value="1"/>
</dbReference>
<dbReference type="RefSeq" id="WP_126041845.1">
    <property type="nucleotide sequence ID" value="NZ_CP034438.1"/>
</dbReference>
<feature type="domain" description="N-acetyltransferase" evidence="1">
    <location>
        <begin position="1"/>
        <end position="106"/>
    </location>
</feature>
<accession>A0A3S8ZBE4</accession>
<dbReference type="Proteomes" id="UP000270021">
    <property type="component" value="Chromosome"/>
</dbReference>
<dbReference type="AlphaFoldDB" id="A0A3S8ZBE4"/>
<dbReference type="KEGG" id="fsl:EJO69_11160"/>
<dbReference type="InterPro" id="IPR045057">
    <property type="entry name" value="Gcn5-rel_NAT"/>
</dbReference>
<reference evidence="3 4" key="1">
    <citation type="submission" date="2018-12" db="EMBL/GenBank/DDBJ databases">
        <title>Complete genome sequence of Flaviflexus salsibiostraticola KCTC 33148.</title>
        <authorList>
            <person name="Bae J.-W."/>
        </authorList>
    </citation>
    <scope>NUCLEOTIDE SEQUENCE [LARGE SCALE GENOMIC DNA]</scope>
    <source>
        <strain evidence="3 4">KCTC 33148</strain>
    </source>
</reference>
<dbReference type="OrthoDB" id="3268716at2"/>
<dbReference type="PROSITE" id="PS51729">
    <property type="entry name" value="GNAT_YJDJ"/>
    <property type="match status" value="1"/>
</dbReference>
<dbReference type="InterPro" id="IPR031165">
    <property type="entry name" value="GNAT_YJDJ"/>
</dbReference>
<dbReference type="PANTHER" id="PTHR31435">
    <property type="entry name" value="PROTEIN NATD1"/>
    <property type="match status" value="1"/>
</dbReference>
<keyword evidence="4" id="KW-1185">Reference proteome</keyword>
<evidence type="ECO:0000259" key="2">
    <source>
        <dbReference type="PROSITE" id="PS51729"/>
    </source>
</evidence>
<dbReference type="PROSITE" id="PS51186">
    <property type="entry name" value="GNAT"/>
    <property type="match status" value="1"/>
</dbReference>
<evidence type="ECO:0000313" key="3">
    <source>
        <dbReference type="EMBL" id="AZN30794.1"/>
    </source>
</evidence>
<dbReference type="InterPro" id="IPR000182">
    <property type="entry name" value="GNAT_dom"/>
</dbReference>
<gene>
    <name evidence="3" type="ORF">EJO69_11160</name>
</gene>